<dbReference type="EMBL" id="BAUV01000020">
    <property type="protein sequence ID" value="GAE35607.1"/>
    <property type="molecule type" value="Genomic_DNA"/>
</dbReference>
<dbReference type="AlphaFoldDB" id="W4QUN2"/>
<reference evidence="1 2" key="1">
    <citation type="journal article" date="2014" name="Genome Announc.">
        <title>Draft Genome Sequences of Three Alkaliphilic Bacillus Strains, Bacillus wakoensis JCM 9140T, Bacillus akibai JCM 9157T, and Bacillus hemicellulosilyticus JCM 9152T.</title>
        <authorList>
            <person name="Yuki M."/>
            <person name="Oshima K."/>
            <person name="Suda W."/>
            <person name="Oshida Y."/>
            <person name="Kitamura K."/>
            <person name="Iida T."/>
            <person name="Hattori M."/>
            <person name="Ohkuma M."/>
        </authorList>
    </citation>
    <scope>NUCLEOTIDE SEQUENCE [LARGE SCALE GENOMIC DNA]</scope>
    <source>
        <strain evidence="1 2">JCM 9157</strain>
    </source>
</reference>
<organism evidence="1 2">
    <name type="scientific">Halalkalibacter akibai (strain ATCC 43226 / DSM 21942 / CIP 109018 / JCM 9157 / 1139)</name>
    <name type="common">Bacillus akibai</name>
    <dbReference type="NCBI Taxonomy" id="1236973"/>
    <lineage>
        <taxon>Bacteria</taxon>
        <taxon>Bacillati</taxon>
        <taxon>Bacillota</taxon>
        <taxon>Bacilli</taxon>
        <taxon>Bacillales</taxon>
        <taxon>Bacillaceae</taxon>
        <taxon>Halalkalibacter</taxon>
    </lineage>
</organism>
<evidence type="ECO:0000313" key="1">
    <source>
        <dbReference type="EMBL" id="GAE35607.1"/>
    </source>
</evidence>
<protein>
    <submittedName>
        <fullName evidence="1">Uncharacterized protein</fullName>
    </submittedName>
</protein>
<accession>W4QUN2</accession>
<keyword evidence="2" id="KW-1185">Reference proteome</keyword>
<gene>
    <name evidence="1" type="ORF">JCM9157_2722</name>
</gene>
<sequence length="70" mass="8036">MGLKGYKLMKNSKENCPNCNVDLQGEPIPKKQHGSYNATHFTRKIGISDIKKDQIVKWKCPDCEGEWDIK</sequence>
<dbReference type="eggNOG" id="ENOG5030EPK">
    <property type="taxonomic scope" value="Bacteria"/>
</dbReference>
<proteinExistence type="predicted"/>
<name>W4QUN2_HALA3</name>
<dbReference type="RefSeq" id="WP_235714963.1">
    <property type="nucleotide sequence ID" value="NZ_BAUV01000020.1"/>
</dbReference>
<dbReference type="Proteomes" id="UP000018896">
    <property type="component" value="Unassembled WGS sequence"/>
</dbReference>
<comment type="caution">
    <text evidence="1">The sequence shown here is derived from an EMBL/GenBank/DDBJ whole genome shotgun (WGS) entry which is preliminary data.</text>
</comment>
<evidence type="ECO:0000313" key="2">
    <source>
        <dbReference type="Proteomes" id="UP000018896"/>
    </source>
</evidence>